<proteinExistence type="predicted"/>
<reference evidence="2" key="1">
    <citation type="submission" date="2022-11" db="UniProtKB">
        <authorList>
            <consortium name="WormBaseParasite"/>
        </authorList>
    </citation>
    <scope>IDENTIFICATION</scope>
</reference>
<name>A0AC34RKG3_9BILA</name>
<protein>
    <submittedName>
        <fullName evidence="2">Choline-phosphate cytidylyltransferase</fullName>
    </submittedName>
</protein>
<sequence>MTTRQLRKRSAPCDLMVPIKKRSPRKSSTTVDTENEENGNLFSITRQRLALNEPAPYSDEPAAISERERVDYSKKVTLEMAKNNTAGRPIRVYADGIYDLFHYGHANQLRQAKNAFPNVYLIVGVCGDADTHRLKGRTVTSEEERYEGVRHCRYVDEVYRNSPWYVTVDFLKELKVDFIAHDAIPYVAPGEEDLYEKFRREGMFVETQRTEGVSTSDVVCRIIKDYDKYVRRNLQRGYSGKELGVGFFAEKKYQIQNHMDSLKQKSVELLRGWKNRSDEFIKGFVETFHKDGRLDFHGVGHILRELVSRSPSPALEEQGDEDFDDEIKPSTSTKDY</sequence>
<organism evidence="1 2">
    <name type="scientific">Panagrolaimus sp. JU765</name>
    <dbReference type="NCBI Taxonomy" id="591449"/>
    <lineage>
        <taxon>Eukaryota</taxon>
        <taxon>Metazoa</taxon>
        <taxon>Ecdysozoa</taxon>
        <taxon>Nematoda</taxon>
        <taxon>Chromadorea</taxon>
        <taxon>Rhabditida</taxon>
        <taxon>Tylenchina</taxon>
        <taxon>Panagrolaimomorpha</taxon>
        <taxon>Panagrolaimoidea</taxon>
        <taxon>Panagrolaimidae</taxon>
        <taxon>Panagrolaimus</taxon>
    </lineage>
</organism>
<dbReference type="Proteomes" id="UP000887576">
    <property type="component" value="Unplaced"/>
</dbReference>
<accession>A0AC34RKG3</accession>
<evidence type="ECO:0000313" key="1">
    <source>
        <dbReference type="Proteomes" id="UP000887576"/>
    </source>
</evidence>
<dbReference type="WBParaSite" id="JU765_v2.g7651.t1">
    <property type="protein sequence ID" value="JU765_v2.g7651.t1"/>
    <property type="gene ID" value="JU765_v2.g7651"/>
</dbReference>
<evidence type="ECO:0000313" key="2">
    <source>
        <dbReference type="WBParaSite" id="JU765_v2.g7651.t1"/>
    </source>
</evidence>